<evidence type="ECO:0000256" key="1">
    <source>
        <dbReference type="SAM" id="MobiDB-lite"/>
    </source>
</evidence>
<dbReference type="RefSeq" id="XP_030385505.1">
    <property type="nucleotide sequence ID" value="XM_030529645.1"/>
</dbReference>
<dbReference type="AlphaFoldDB" id="A0A6J2UBR4"/>
<reference evidence="3" key="1">
    <citation type="submission" date="2025-08" db="UniProtKB">
        <authorList>
            <consortium name="RefSeq"/>
        </authorList>
    </citation>
    <scope>IDENTIFICATION</scope>
    <source>
        <strain evidence="3">11010-0011.00</strain>
        <tissue evidence="3">Whole body</tissue>
    </source>
</reference>
<feature type="region of interest" description="Disordered" evidence="1">
    <location>
        <begin position="1"/>
        <end position="24"/>
    </location>
</feature>
<sequence length="164" mass="19187">MFSHPRQAHRGTQTMPQPSPKPDCVPLQMVDEDGKKRYCYHGGRCRCDNCRKVRDQQKDDLDAQLKKFIPHSRLALTPPMHLAEPKQYKLEAHNVSPEMGMQLLKDHLKLREQYPIYYLPDMYFQRNAWKWEGPQEKSTQTDIPLGNFGIDGCPCVDKSQCWDI</sequence>
<accession>A0A6J2UBR4</accession>
<evidence type="ECO:0000313" key="2">
    <source>
        <dbReference type="Proteomes" id="UP000504634"/>
    </source>
</evidence>
<name>A0A6J2UBR4_DROLE</name>
<protein>
    <submittedName>
        <fullName evidence="3">Uncharacterized protein LOC115632472</fullName>
    </submittedName>
</protein>
<dbReference type="OrthoDB" id="7880966at2759"/>
<dbReference type="GeneID" id="115632472"/>
<evidence type="ECO:0000313" key="3">
    <source>
        <dbReference type="RefSeq" id="XP_030385505.1"/>
    </source>
</evidence>
<gene>
    <name evidence="3" type="primary">LOC115632472</name>
</gene>
<organism evidence="2 3">
    <name type="scientific">Drosophila lebanonensis</name>
    <name type="common">Fruit fly</name>
    <name type="synonym">Scaptodrosophila lebanonensis</name>
    <dbReference type="NCBI Taxonomy" id="7225"/>
    <lineage>
        <taxon>Eukaryota</taxon>
        <taxon>Metazoa</taxon>
        <taxon>Ecdysozoa</taxon>
        <taxon>Arthropoda</taxon>
        <taxon>Hexapoda</taxon>
        <taxon>Insecta</taxon>
        <taxon>Pterygota</taxon>
        <taxon>Neoptera</taxon>
        <taxon>Endopterygota</taxon>
        <taxon>Diptera</taxon>
        <taxon>Brachycera</taxon>
        <taxon>Muscomorpha</taxon>
        <taxon>Ephydroidea</taxon>
        <taxon>Drosophilidae</taxon>
        <taxon>Scaptodrosophila</taxon>
    </lineage>
</organism>
<dbReference type="Proteomes" id="UP000504634">
    <property type="component" value="Unplaced"/>
</dbReference>
<keyword evidence="2" id="KW-1185">Reference proteome</keyword>
<proteinExistence type="predicted"/>